<name>A0A7Y9LB63_9ACTN</name>
<dbReference type="Pfam" id="PF19760">
    <property type="entry name" value="DUF6247"/>
    <property type="match status" value="1"/>
</dbReference>
<dbReference type="Proteomes" id="UP000569914">
    <property type="component" value="Unassembled WGS sequence"/>
</dbReference>
<evidence type="ECO:0000313" key="3">
    <source>
        <dbReference type="Proteomes" id="UP000569914"/>
    </source>
</evidence>
<dbReference type="EMBL" id="JACCBU010000001">
    <property type="protein sequence ID" value="NYE69496.1"/>
    <property type="molecule type" value="Genomic_DNA"/>
</dbReference>
<reference evidence="2 3" key="1">
    <citation type="submission" date="2020-07" db="EMBL/GenBank/DDBJ databases">
        <title>Sequencing the genomes of 1000 actinobacteria strains.</title>
        <authorList>
            <person name="Klenk H.-P."/>
        </authorList>
    </citation>
    <scope>NUCLEOTIDE SEQUENCE [LARGE SCALE GENOMIC DNA]</scope>
    <source>
        <strain evidence="2 3">DSM 22083</strain>
    </source>
</reference>
<dbReference type="AlphaFoldDB" id="A0A7Y9LB63"/>
<sequence length="94" mass="10783">MSAQPVHDDSDPEDPAEILRVLPEKWHSSFLDDYHAALEAAHEVQHWGELRLLLRLWRLRSIAYSNPEFERSLLEASRARPGSGTPVPGLDDWK</sequence>
<evidence type="ECO:0000313" key="2">
    <source>
        <dbReference type="EMBL" id="NYE69496.1"/>
    </source>
</evidence>
<organism evidence="2 3">
    <name type="scientific">Microlunatus parietis</name>
    <dbReference type="NCBI Taxonomy" id="682979"/>
    <lineage>
        <taxon>Bacteria</taxon>
        <taxon>Bacillati</taxon>
        <taxon>Actinomycetota</taxon>
        <taxon>Actinomycetes</taxon>
        <taxon>Propionibacteriales</taxon>
        <taxon>Propionibacteriaceae</taxon>
        <taxon>Microlunatus</taxon>
    </lineage>
</organism>
<feature type="region of interest" description="Disordered" evidence="1">
    <location>
        <begin position="74"/>
        <end position="94"/>
    </location>
</feature>
<evidence type="ECO:0000256" key="1">
    <source>
        <dbReference type="SAM" id="MobiDB-lite"/>
    </source>
</evidence>
<comment type="caution">
    <text evidence="2">The sequence shown here is derived from an EMBL/GenBank/DDBJ whole genome shotgun (WGS) entry which is preliminary data.</text>
</comment>
<dbReference type="RefSeq" id="WP_179748314.1">
    <property type="nucleotide sequence ID" value="NZ_JACCBU010000001.1"/>
</dbReference>
<protein>
    <submittedName>
        <fullName evidence="2">Uncharacterized protein</fullName>
    </submittedName>
</protein>
<proteinExistence type="predicted"/>
<dbReference type="InterPro" id="IPR046214">
    <property type="entry name" value="DUF6247"/>
</dbReference>
<gene>
    <name evidence="2" type="ORF">BKA15_000825</name>
</gene>
<keyword evidence="3" id="KW-1185">Reference proteome</keyword>
<accession>A0A7Y9LB63</accession>